<evidence type="ECO:0000313" key="3">
    <source>
        <dbReference type="EMBL" id="PHH62491.1"/>
    </source>
</evidence>
<dbReference type="Proteomes" id="UP000226192">
    <property type="component" value="Unassembled WGS sequence"/>
</dbReference>
<sequence>MGDPLDDDQGPTKRIRVDAPLLLHHSHAPECHSAKKFQPLHEQAQSIARPPHLALPLHPRVWPAPEPRQELYPTTQHHSAQHAKAHVVERRHLCADESDAYMLSLGQHHSAQQHMDGVCQPADVTMAPAATPTASLYASWPDSGNAVTLDASWTWPSTSSAPSSRSSSSTSSPPMPSPSPMVLALQQPLLAGNVVDAGSVHLLPSSGVTSPSVTSPAVPATDFSFSPASPTRLPHLSCRPHCNLQKRPRHWQSTTEEDTIRGHHQAQSKGQSTRKPFRTTILVSPFKDCVGNFGEAHRCHFARPVDGKVNGYIKFNWPKDRDSRRPSSIYTSSISDFSNIPELYASGTEADASVSLLSIGPVPVSSPTLITVPSDFDHTQFDFSSFLYGSAVPGLDAVTSTASSPAADGAMESWNEAAPLGAPRMVPKLFGYEAQMDQTDRRFWSFYIKNWCPGRSVLFETNLWLRDFAQMHKSDGVRAAIQSLAGIYIYDYQPVDSVRKRVNERFYEAESRFSRLLNDPATSQNEAQANEFITMAVILSMQDIVLTERRLQKPHEPRWLSGFRQGELFLQATDQGSRFWKRSNAQLSSLRVSQSVIVGRAMILAQPMMKLPSPDVFDPQQETTRFGWLLYGTERDVYEIHGGCGFSKKLLHIISQITYCAARLQQDPENIVVPMTTHYLHAELLQMRQWSSESKDWEVAKACPPIIDWAMSVPEGYIINSSAEMTDVTAEAWRLTAIIYLQCRVLRLSRKHPSVVLNLSYLARCIQIMPTSGYQFTAQAPLFPVFLLGMLATVPEHKHVSQMWFQDVVSTPVRSSVPPLYHVLQQIWTWVDSQVGMAPSDDVDMPDSIGLRYPWWEHLVQQVDIREGEVLCLT</sequence>
<gene>
    <name evidence="3" type="ORF">CDD81_7064</name>
</gene>
<feature type="region of interest" description="Disordered" evidence="2">
    <location>
        <begin position="250"/>
        <end position="275"/>
    </location>
</feature>
<protein>
    <recommendedName>
        <fullName evidence="5">Transcription factor domain-containing protein</fullName>
    </recommendedName>
</protein>
<name>A0A2C5Y6J1_9HYPO</name>
<feature type="compositionally biased region" description="Polar residues" evidence="2">
    <location>
        <begin position="265"/>
        <end position="274"/>
    </location>
</feature>
<dbReference type="STRING" id="1399860.A0A2C5Y6J1"/>
<accession>A0A2C5Y6J1</accession>
<keyword evidence="4" id="KW-1185">Reference proteome</keyword>
<dbReference type="InterPro" id="IPR021858">
    <property type="entry name" value="Fun_TF"/>
</dbReference>
<evidence type="ECO:0008006" key="5">
    <source>
        <dbReference type="Google" id="ProtNLM"/>
    </source>
</evidence>
<dbReference type="Pfam" id="PF11951">
    <property type="entry name" value="Fungal_trans_2"/>
    <property type="match status" value="1"/>
</dbReference>
<feature type="compositionally biased region" description="Low complexity" evidence="2">
    <location>
        <begin position="155"/>
        <end position="172"/>
    </location>
</feature>
<dbReference type="OrthoDB" id="3597252at2759"/>
<reference evidence="3 4" key="1">
    <citation type="submission" date="2017-06" db="EMBL/GenBank/DDBJ databases">
        <title>Ant-infecting Ophiocordyceps genomes reveal a high diversity of potential behavioral manipulation genes and a possible major role for enterotoxins.</title>
        <authorList>
            <person name="De Bekker C."/>
            <person name="Evans H.C."/>
            <person name="Brachmann A."/>
            <person name="Hughes D.P."/>
        </authorList>
    </citation>
    <scope>NUCLEOTIDE SEQUENCE [LARGE SCALE GENOMIC DNA]</scope>
    <source>
        <strain evidence="3 4">Map64</strain>
    </source>
</reference>
<evidence type="ECO:0000313" key="4">
    <source>
        <dbReference type="Proteomes" id="UP000226192"/>
    </source>
</evidence>
<comment type="caution">
    <text evidence="3">The sequence shown here is derived from an EMBL/GenBank/DDBJ whole genome shotgun (WGS) entry which is preliminary data.</text>
</comment>
<feature type="region of interest" description="Disordered" evidence="2">
    <location>
        <begin position="155"/>
        <end position="181"/>
    </location>
</feature>
<evidence type="ECO:0000256" key="1">
    <source>
        <dbReference type="ARBA" id="ARBA00023242"/>
    </source>
</evidence>
<proteinExistence type="predicted"/>
<evidence type="ECO:0000256" key="2">
    <source>
        <dbReference type="SAM" id="MobiDB-lite"/>
    </source>
</evidence>
<organism evidence="3 4">
    <name type="scientific">Ophiocordyceps australis</name>
    <dbReference type="NCBI Taxonomy" id="1399860"/>
    <lineage>
        <taxon>Eukaryota</taxon>
        <taxon>Fungi</taxon>
        <taxon>Dikarya</taxon>
        <taxon>Ascomycota</taxon>
        <taxon>Pezizomycotina</taxon>
        <taxon>Sordariomycetes</taxon>
        <taxon>Hypocreomycetidae</taxon>
        <taxon>Hypocreales</taxon>
        <taxon>Ophiocordycipitaceae</taxon>
        <taxon>Ophiocordyceps</taxon>
    </lineage>
</organism>
<keyword evidence="1" id="KW-0539">Nucleus</keyword>
<dbReference type="EMBL" id="NJET01000070">
    <property type="protein sequence ID" value="PHH62491.1"/>
    <property type="molecule type" value="Genomic_DNA"/>
</dbReference>
<dbReference type="AlphaFoldDB" id="A0A2C5Y6J1"/>